<keyword evidence="3 6" id="KW-0238">DNA-binding</keyword>
<dbReference type="GO" id="GO:0000976">
    <property type="term" value="F:transcription cis-regulatory region binding"/>
    <property type="evidence" value="ECO:0007669"/>
    <property type="project" value="TreeGrafter"/>
</dbReference>
<proteinExistence type="inferred from homology"/>
<dbReference type="PROSITE" id="PS50931">
    <property type="entry name" value="HTH_LYSR"/>
    <property type="match status" value="1"/>
</dbReference>
<dbReference type="Gene3D" id="1.10.10.10">
    <property type="entry name" value="Winged helix-like DNA-binding domain superfamily/Winged helix DNA-binding domain"/>
    <property type="match status" value="1"/>
</dbReference>
<dbReference type="GO" id="GO:0003700">
    <property type="term" value="F:DNA-binding transcription factor activity"/>
    <property type="evidence" value="ECO:0007669"/>
    <property type="project" value="InterPro"/>
</dbReference>
<dbReference type="PANTHER" id="PTHR30126">
    <property type="entry name" value="HTH-TYPE TRANSCRIPTIONAL REGULATOR"/>
    <property type="match status" value="1"/>
</dbReference>
<dbReference type="CDD" id="cd05466">
    <property type="entry name" value="PBP2_LTTR_substrate"/>
    <property type="match status" value="1"/>
</dbReference>
<evidence type="ECO:0000259" key="5">
    <source>
        <dbReference type="PROSITE" id="PS50931"/>
    </source>
</evidence>
<sequence length="313" mass="34616">MRLDKLEIRWLKLFCKIVEKQGITNAQTATGLSQPVLSHYLSRLEDTLGLVLCERGRGGFALTTEGEIVYQEAKSVIATLDDFANRLARIKHQLIGEVRLGCLDNTVTHHQNVISTAIGKLYDQSADVAVELEIGDYTPLIERLKNGHIDIILSVLPDDVPPDIYFQPVFVEKSYFYSSSENAARIEKEWKAGTLNPNRLLIGGHALHEISKQLGPVAKKGLQNTAWNVEGSLLLLLAGTHVGFLPDHYAEPWIKKGKLAAIAPENLKLTSIFYLARNAKQRLSPVAEALWNNMVEAGKTSLASIDEANLSRG</sequence>
<reference evidence="6 7" key="1">
    <citation type="submission" date="2019-03" db="EMBL/GenBank/DDBJ databases">
        <title>Genomic Encyclopedia of Type Strains, Phase IV (KMG-IV): sequencing the most valuable type-strain genomes for metagenomic binning, comparative biology and taxonomic classification.</title>
        <authorList>
            <person name="Goeker M."/>
        </authorList>
    </citation>
    <scope>NUCLEOTIDE SEQUENCE [LARGE SCALE GENOMIC DNA]</scope>
    <source>
        <strain evidence="6 7">DSM 16730</strain>
    </source>
</reference>
<dbReference type="InterPro" id="IPR036390">
    <property type="entry name" value="WH_DNA-bd_sf"/>
</dbReference>
<protein>
    <submittedName>
        <fullName evidence="6">DNA-binding transcriptional LysR family regulator</fullName>
    </submittedName>
</protein>
<dbReference type="Pfam" id="PF00126">
    <property type="entry name" value="HTH_1"/>
    <property type="match status" value="1"/>
</dbReference>
<gene>
    <name evidence="6" type="ORF">EDC54_101717</name>
</gene>
<keyword evidence="7" id="KW-1185">Reference proteome</keyword>
<evidence type="ECO:0000256" key="1">
    <source>
        <dbReference type="ARBA" id="ARBA00009437"/>
    </source>
</evidence>
<evidence type="ECO:0000256" key="4">
    <source>
        <dbReference type="ARBA" id="ARBA00023163"/>
    </source>
</evidence>
<dbReference type="InterPro" id="IPR005119">
    <property type="entry name" value="LysR_subst-bd"/>
</dbReference>
<evidence type="ECO:0000256" key="3">
    <source>
        <dbReference type="ARBA" id="ARBA00023125"/>
    </source>
</evidence>
<dbReference type="RefSeq" id="WP_132453237.1">
    <property type="nucleotide sequence ID" value="NZ_JAWIZJ010000001.1"/>
</dbReference>
<dbReference type="SUPFAM" id="SSF46785">
    <property type="entry name" value="Winged helix' DNA-binding domain"/>
    <property type="match status" value="1"/>
</dbReference>
<feature type="domain" description="HTH lysR-type" evidence="5">
    <location>
        <begin position="6"/>
        <end position="63"/>
    </location>
</feature>
<comment type="similarity">
    <text evidence="1">Belongs to the LysR transcriptional regulatory family.</text>
</comment>
<dbReference type="PANTHER" id="PTHR30126:SF98">
    <property type="entry name" value="HTH-TYPE TRANSCRIPTIONAL ACTIVATOR BAUR"/>
    <property type="match status" value="1"/>
</dbReference>
<dbReference type="Proteomes" id="UP000295433">
    <property type="component" value="Unassembled WGS sequence"/>
</dbReference>
<comment type="caution">
    <text evidence="6">The sequence shown here is derived from an EMBL/GenBank/DDBJ whole genome shotgun (WGS) entry which is preliminary data.</text>
</comment>
<dbReference type="OrthoDB" id="8587655at2"/>
<evidence type="ECO:0000313" key="7">
    <source>
        <dbReference type="Proteomes" id="UP000295433"/>
    </source>
</evidence>
<evidence type="ECO:0000256" key="2">
    <source>
        <dbReference type="ARBA" id="ARBA00023015"/>
    </source>
</evidence>
<accession>A0A4R3VT01</accession>
<keyword evidence="2" id="KW-0805">Transcription regulation</keyword>
<dbReference type="Gene3D" id="3.40.190.10">
    <property type="entry name" value="Periplasmic binding protein-like II"/>
    <property type="match status" value="2"/>
</dbReference>
<dbReference type="AlphaFoldDB" id="A0A4R3VT01"/>
<keyword evidence="4" id="KW-0804">Transcription</keyword>
<organism evidence="6 7">
    <name type="scientific">Samsonia erythrinae</name>
    <dbReference type="NCBI Taxonomy" id="160434"/>
    <lineage>
        <taxon>Bacteria</taxon>
        <taxon>Pseudomonadati</taxon>
        <taxon>Pseudomonadota</taxon>
        <taxon>Gammaproteobacteria</taxon>
        <taxon>Enterobacterales</taxon>
        <taxon>Pectobacteriaceae</taxon>
        <taxon>Samsonia</taxon>
    </lineage>
</organism>
<name>A0A4R3VT01_9GAMM</name>
<dbReference type="Pfam" id="PF03466">
    <property type="entry name" value="LysR_substrate"/>
    <property type="match status" value="1"/>
</dbReference>
<dbReference type="InterPro" id="IPR036388">
    <property type="entry name" value="WH-like_DNA-bd_sf"/>
</dbReference>
<dbReference type="InterPro" id="IPR000847">
    <property type="entry name" value="LysR_HTH_N"/>
</dbReference>
<dbReference type="SUPFAM" id="SSF53850">
    <property type="entry name" value="Periplasmic binding protein-like II"/>
    <property type="match status" value="1"/>
</dbReference>
<evidence type="ECO:0000313" key="6">
    <source>
        <dbReference type="EMBL" id="TCV09189.1"/>
    </source>
</evidence>
<dbReference type="EMBL" id="SMBY01000001">
    <property type="protein sequence ID" value="TCV09189.1"/>
    <property type="molecule type" value="Genomic_DNA"/>
</dbReference>